<sequence>MTNLYRPVSLQKQTPGGHPGDIEAQFQVAWDEENFYLRVEAEDDIFNVNYEPFWASSVAQKGHLYQLDGCLEVYFDCAANGRVNNAGLDLDDYRYDFSASHASGDSGPALVCRFREVFLEYAGGTEFPTKEEAARGIEAEFTRISETRYAYTITFARKYILPMKLEAGSQVGFGMYLHDRMDDGTFGNKGLSLATEEGAHVNENPQLWPIMMLAE</sequence>
<dbReference type="EMBL" id="CP138858">
    <property type="protein sequence ID" value="WPJ98225.1"/>
    <property type="molecule type" value="Genomic_DNA"/>
</dbReference>
<evidence type="ECO:0000259" key="2">
    <source>
        <dbReference type="Pfam" id="PF06452"/>
    </source>
</evidence>
<keyword evidence="4" id="KW-1185">Reference proteome</keyword>
<dbReference type="Pfam" id="PF06452">
    <property type="entry name" value="CBM9_1"/>
    <property type="match status" value="1"/>
</dbReference>
<protein>
    <submittedName>
        <fullName evidence="3">Sugar-binding protein</fullName>
    </submittedName>
</protein>
<reference evidence="3 4" key="1">
    <citation type="submission" date="2023-11" db="EMBL/GenBank/DDBJ databases">
        <title>Coraliomargarita sp. nov., isolated from marine algae.</title>
        <authorList>
            <person name="Lee J.K."/>
            <person name="Baek J.H."/>
            <person name="Kim J.M."/>
            <person name="Choi D.G."/>
            <person name="Jeon C.O."/>
        </authorList>
    </citation>
    <scope>NUCLEOTIDE SEQUENCE [LARGE SCALE GENOMIC DNA]</scope>
    <source>
        <strain evidence="3 4">J2-16</strain>
    </source>
</reference>
<dbReference type="Gene3D" id="2.60.40.1190">
    <property type="match status" value="1"/>
</dbReference>
<evidence type="ECO:0000256" key="1">
    <source>
        <dbReference type="SAM" id="MobiDB-lite"/>
    </source>
</evidence>
<organism evidence="3 4">
    <name type="scientific">Coraliomargarita algicola</name>
    <dbReference type="NCBI Taxonomy" id="3092156"/>
    <lineage>
        <taxon>Bacteria</taxon>
        <taxon>Pseudomonadati</taxon>
        <taxon>Verrucomicrobiota</taxon>
        <taxon>Opitutia</taxon>
        <taxon>Puniceicoccales</taxon>
        <taxon>Coraliomargaritaceae</taxon>
        <taxon>Coraliomargarita</taxon>
    </lineage>
</organism>
<feature type="region of interest" description="Disordered" evidence="1">
    <location>
        <begin position="1"/>
        <end position="20"/>
    </location>
</feature>
<name>A0ABZ0RTT0_9BACT</name>
<dbReference type="InterPro" id="IPR010502">
    <property type="entry name" value="Carb-bd_dom_fam9"/>
</dbReference>
<gene>
    <name evidence="3" type="ORF">SH580_19390</name>
</gene>
<dbReference type="SUPFAM" id="SSF49344">
    <property type="entry name" value="CBD9-like"/>
    <property type="match status" value="1"/>
</dbReference>
<accession>A0ABZ0RTT0</accession>
<dbReference type="RefSeq" id="WP_319835026.1">
    <property type="nucleotide sequence ID" value="NZ_CP138858.1"/>
</dbReference>
<feature type="domain" description="Carbohydrate-binding" evidence="2">
    <location>
        <begin position="20"/>
        <end position="213"/>
    </location>
</feature>
<dbReference type="Proteomes" id="UP001324993">
    <property type="component" value="Chromosome"/>
</dbReference>
<evidence type="ECO:0000313" key="4">
    <source>
        <dbReference type="Proteomes" id="UP001324993"/>
    </source>
</evidence>
<evidence type="ECO:0000313" key="3">
    <source>
        <dbReference type="EMBL" id="WPJ98225.1"/>
    </source>
</evidence>
<dbReference type="CDD" id="cd00241">
    <property type="entry name" value="DOMON_like"/>
    <property type="match status" value="1"/>
</dbReference>
<proteinExistence type="predicted"/>